<keyword evidence="1" id="KW-0732">Signal</keyword>
<keyword evidence="3" id="KW-1185">Reference proteome</keyword>
<dbReference type="RefSeq" id="WP_126538911.1">
    <property type="nucleotide sequence ID" value="NZ_BSPM01000007.1"/>
</dbReference>
<gene>
    <name evidence="2" type="ORF">EDD54_3951</name>
</gene>
<reference evidence="2 3" key="1">
    <citation type="submission" date="2019-03" db="EMBL/GenBank/DDBJ databases">
        <title>Genomic Encyclopedia of Type Strains, Phase IV (KMG-IV): sequencing the most valuable type-strain genomes for metagenomic binning, comparative biology and taxonomic classification.</title>
        <authorList>
            <person name="Goeker M."/>
        </authorList>
    </citation>
    <scope>NUCLEOTIDE SEQUENCE [LARGE SCALE GENOMIC DNA]</scope>
    <source>
        <strain evidence="2 3">DSM 102969</strain>
    </source>
</reference>
<dbReference type="AlphaFoldDB" id="A0A4R6R9E1"/>
<dbReference type="EMBL" id="SNXY01000010">
    <property type="protein sequence ID" value="TDP82681.1"/>
    <property type="molecule type" value="Genomic_DNA"/>
</dbReference>
<accession>A0A4R6R9E1</accession>
<evidence type="ECO:0000313" key="3">
    <source>
        <dbReference type="Proteomes" id="UP000294547"/>
    </source>
</evidence>
<evidence type="ECO:0000313" key="2">
    <source>
        <dbReference type="EMBL" id="TDP82681.1"/>
    </source>
</evidence>
<organism evidence="2 3">
    <name type="scientific">Oharaeibacter diazotrophicus</name>
    <dbReference type="NCBI Taxonomy" id="1920512"/>
    <lineage>
        <taxon>Bacteria</taxon>
        <taxon>Pseudomonadati</taxon>
        <taxon>Pseudomonadota</taxon>
        <taxon>Alphaproteobacteria</taxon>
        <taxon>Hyphomicrobiales</taxon>
        <taxon>Pleomorphomonadaceae</taxon>
        <taxon>Oharaeibacter</taxon>
    </lineage>
</organism>
<name>A0A4R6R9E1_9HYPH</name>
<dbReference type="Proteomes" id="UP000294547">
    <property type="component" value="Unassembled WGS sequence"/>
</dbReference>
<proteinExistence type="predicted"/>
<protein>
    <submittedName>
        <fullName evidence="2">Uncharacterized protein</fullName>
    </submittedName>
</protein>
<feature type="chain" id="PRO_5020479663" evidence="1">
    <location>
        <begin position="16"/>
        <end position="84"/>
    </location>
</feature>
<comment type="caution">
    <text evidence="2">The sequence shown here is derived from an EMBL/GenBank/DDBJ whole genome shotgun (WGS) entry which is preliminary data.</text>
</comment>
<evidence type="ECO:0000256" key="1">
    <source>
        <dbReference type="SAM" id="SignalP"/>
    </source>
</evidence>
<sequence length="84" mass="8055">MVFLAATAVATPVWADGAAADACASKLGAEAGAIYAAARPGVAAGGDLKATITDATKALVKAGKIARADARSNAQAAGACLKLI</sequence>
<feature type="signal peptide" evidence="1">
    <location>
        <begin position="1"/>
        <end position="15"/>
    </location>
</feature>